<feature type="domain" description="Ig-like" evidence="6">
    <location>
        <begin position="21"/>
        <end position="117"/>
    </location>
</feature>
<dbReference type="Gene3D" id="2.60.40.10">
    <property type="entry name" value="Immunoglobulins"/>
    <property type="match status" value="1"/>
</dbReference>
<keyword evidence="4" id="KW-0393">Immunoglobulin domain</keyword>
<evidence type="ECO:0000313" key="7">
    <source>
        <dbReference type="EMBL" id="EDM15458.1"/>
    </source>
</evidence>
<dbReference type="PANTHER" id="PTHR23268">
    <property type="entry name" value="T-CELL RECEPTOR BETA CHAIN"/>
    <property type="match status" value="1"/>
</dbReference>
<keyword evidence="1 5" id="KW-0732">Signal</keyword>
<feature type="non-terminal residue" evidence="7">
    <location>
        <position position="117"/>
    </location>
</feature>
<gene>
    <name evidence="7" type="ORF">rCG_28192</name>
</gene>
<dbReference type="InterPro" id="IPR007110">
    <property type="entry name" value="Ig-like_dom"/>
</dbReference>
<feature type="chain" id="PRO_5039925334" evidence="5">
    <location>
        <begin position="22"/>
        <end position="117"/>
    </location>
</feature>
<evidence type="ECO:0000256" key="5">
    <source>
        <dbReference type="SAM" id="SignalP"/>
    </source>
</evidence>
<keyword evidence="2" id="KW-0391">Immunity</keyword>
<evidence type="ECO:0000256" key="4">
    <source>
        <dbReference type="ARBA" id="ARBA00023319"/>
    </source>
</evidence>
<keyword evidence="3" id="KW-1064">Adaptive immunity</keyword>
<dbReference type="EMBL" id="CH473959">
    <property type="protein sequence ID" value="EDM15458.1"/>
    <property type="molecule type" value="Genomic_DNA"/>
</dbReference>
<dbReference type="InterPro" id="IPR013783">
    <property type="entry name" value="Ig-like_fold"/>
</dbReference>
<feature type="signal peptide" evidence="5">
    <location>
        <begin position="1"/>
        <end position="21"/>
    </location>
</feature>
<evidence type="ECO:0000259" key="6">
    <source>
        <dbReference type="PROSITE" id="PS50835"/>
    </source>
</evidence>
<evidence type="ECO:0000313" key="8">
    <source>
        <dbReference type="Proteomes" id="UP000234681"/>
    </source>
</evidence>
<dbReference type="InterPro" id="IPR050413">
    <property type="entry name" value="TCR_beta_variable"/>
</dbReference>
<dbReference type="GO" id="GO:0002250">
    <property type="term" value="P:adaptive immune response"/>
    <property type="evidence" value="ECO:0007669"/>
    <property type="project" value="UniProtKB-KW"/>
</dbReference>
<reference evidence="8" key="1">
    <citation type="submission" date="2005-09" db="EMBL/GenBank/DDBJ databases">
        <authorList>
            <person name="Mural R.J."/>
            <person name="Li P.W."/>
            <person name="Adams M.D."/>
            <person name="Amanatides P.G."/>
            <person name="Baden-Tillson H."/>
            <person name="Barnstead M."/>
            <person name="Chin S.H."/>
            <person name="Dew I."/>
            <person name="Evans C.A."/>
            <person name="Ferriera S."/>
            <person name="Flanigan M."/>
            <person name="Fosler C."/>
            <person name="Glodek A."/>
            <person name="Gu Z."/>
            <person name="Holt R.A."/>
            <person name="Jennings D."/>
            <person name="Kraft C.L."/>
            <person name="Lu F."/>
            <person name="Nguyen T."/>
            <person name="Nusskern D.R."/>
            <person name="Pfannkoch C.M."/>
            <person name="Sitter C."/>
            <person name="Sutton G.G."/>
            <person name="Venter J.C."/>
            <person name="Wang Z."/>
            <person name="Woodage T."/>
            <person name="Zheng X.H."/>
            <person name="Zhong F."/>
        </authorList>
    </citation>
    <scope>NUCLEOTIDE SEQUENCE [LARGE SCALE GENOMIC DNA]</scope>
    <source>
        <strain>BN</strain>
        <strain evidence="8">Sprague-Dawley</strain>
    </source>
</reference>
<dbReference type="SUPFAM" id="SSF48726">
    <property type="entry name" value="Immunoglobulin"/>
    <property type="match status" value="1"/>
</dbReference>
<dbReference type="OrthoDB" id="9803478at2759"/>
<name>A6IF21_RAT</name>
<evidence type="ECO:0000256" key="2">
    <source>
        <dbReference type="ARBA" id="ARBA00022859"/>
    </source>
</evidence>
<dbReference type="InterPro" id="IPR036179">
    <property type="entry name" value="Ig-like_dom_sf"/>
</dbReference>
<dbReference type="AlphaFoldDB" id="A6IF21"/>
<dbReference type="PROSITE" id="PS50835">
    <property type="entry name" value="IG_LIKE"/>
    <property type="match status" value="1"/>
</dbReference>
<dbReference type="Proteomes" id="UP000234681">
    <property type="component" value="Chromosome 4"/>
</dbReference>
<proteinExistence type="predicted"/>
<sequence>MGTRLLCCVAFCLLGAGSFVAEVTQTPRYLIKEKGQRVNMSCSPEKAHTAFYWYQQNQKKELTFLINFRKVDIIDQTDLVKKRFSAQCVPDLHCTLEIPSSEEGDSALYFCASSLYT</sequence>
<dbReference type="PANTHER" id="PTHR23268:SF82">
    <property type="entry name" value="NON-FUNCTIONAL T CELL RECEPTOR BETA VARIABLE 23-1-RELATED"/>
    <property type="match status" value="1"/>
</dbReference>
<dbReference type="InterPro" id="IPR013106">
    <property type="entry name" value="Ig_V-set"/>
</dbReference>
<organism evidence="7 8">
    <name type="scientific">Rattus norvegicus</name>
    <name type="common">Rat</name>
    <dbReference type="NCBI Taxonomy" id="10116"/>
    <lineage>
        <taxon>Eukaryota</taxon>
        <taxon>Metazoa</taxon>
        <taxon>Chordata</taxon>
        <taxon>Craniata</taxon>
        <taxon>Vertebrata</taxon>
        <taxon>Euteleostomi</taxon>
        <taxon>Mammalia</taxon>
        <taxon>Eutheria</taxon>
        <taxon>Euarchontoglires</taxon>
        <taxon>Glires</taxon>
        <taxon>Rodentia</taxon>
        <taxon>Myomorpha</taxon>
        <taxon>Muroidea</taxon>
        <taxon>Muridae</taxon>
        <taxon>Murinae</taxon>
        <taxon>Rattus</taxon>
    </lineage>
</organism>
<dbReference type="Pfam" id="PF07686">
    <property type="entry name" value="V-set"/>
    <property type="match status" value="1"/>
</dbReference>
<accession>A6IF21</accession>
<evidence type="ECO:0000256" key="1">
    <source>
        <dbReference type="ARBA" id="ARBA00022729"/>
    </source>
</evidence>
<evidence type="ECO:0000256" key="3">
    <source>
        <dbReference type="ARBA" id="ARBA00023130"/>
    </source>
</evidence>
<protein>
    <submittedName>
        <fullName evidence="7">RCG28192</fullName>
    </submittedName>
</protein>